<dbReference type="EMBL" id="CP066308">
    <property type="protein sequence ID" value="QQE75442.1"/>
    <property type="molecule type" value="Genomic_DNA"/>
</dbReference>
<dbReference type="KEGG" id="bcop:JD108_05905"/>
<sequence>MKKRIGILTYRGDKGFGNPFFLRGLVQEGKAMGVEIYVFSPQDIDLEHFRIRGFEPSGARWTCQWREWPDIVIDYYRYYPVEKHRHYLPIRKSSLFYFANNRFANKFRVHQLLEQEPGLRKWLPETVQFSRKSLEHMCKRHPILYVKPTNGTAGRSILRIERRGADRYLLFGRTRQQVVRQEVVSGLAALSRRVAIWVEKEKQGSELFFLQQGLDLNLLPERTVDARLLAQKDGEGEWRLTGMGIRIGPVNSSTSNLHGGGKAVRAGQFLVKRFGEERAEMIIHQCRELALDTVEVLERHFGPMMEFGFDLGIDTDGRVWLIEMNPKPGRDIFRKLEQFDRYLLSVRRPLEYAIYLLKKDQSERELLVTT</sequence>
<dbReference type="Proteomes" id="UP000677234">
    <property type="component" value="Chromosome"/>
</dbReference>
<name>A0A7T5EMT0_9BACL</name>
<evidence type="ECO:0000313" key="2">
    <source>
        <dbReference type="EMBL" id="QUO42468.1"/>
    </source>
</evidence>
<organism evidence="1 3">
    <name type="scientific">Brevibacillus composti</name>
    <dbReference type="NCBI Taxonomy" id="2796470"/>
    <lineage>
        <taxon>Bacteria</taxon>
        <taxon>Bacillati</taxon>
        <taxon>Bacillota</taxon>
        <taxon>Bacilli</taxon>
        <taxon>Bacillales</taxon>
        <taxon>Paenibacillaceae</taxon>
        <taxon>Brevibacillus</taxon>
    </lineage>
</organism>
<dbReference type="SUPFAM" id="SSF56059">
    <property type="entry name" value="Glutathione synthetase ATP-binding domain-like"/>
    <property type="match status" value="1"/>
</dbReference>
<protein>
    <submittedName>
        <fullName evidence="1">YheC/YheD family protein</fullName>
    </submittedName>
</protein>
<dbReference type="Proteomes" id="UP000595847">
    <property type="component" value="Chromosome"/>
</dbReference>
<gene>
    <name evidence="1" type="ORF">JD108_05905</name>
    <name evidence="2" type="ORF">KDJ56_05585</name>
</gene>
<reference evidence="1 3" key="1">
    <citation type="submission" date="2020-12" db="EMBL/GenBank/DDBJ databases">
        <title>strain FJAT-54423T represents a novel species of the genus Brevibacillus.</title>
        <authorList>
            <person name="Tang R."/>
        </authorList>
    </citation>
    <scope>NUCLEOTIDE SEQUENCE [LARGE SCALE GENOMIC DNA]</scope>
    <source>
        <strain evidence="1 3">FJAT-54423</strain>
    </source>
</reference>
<dbReference type="EMBL" id="CP073708">
    <property type="protein sequence ID" value="QUO42468.1"/>
    <property type="molecule type" value="Genomic_DNA"/>
</dbReference>
<evidence type="ECO:0000313" key="1">
    <source>
        <dbReference type="EMBL" id="QQE75442.1"/>
    </source>
</evidence>
<keyword evidence="4" id="KW-1185">Reference proteome</keyword>
<reference evidence="2" key="2">
    <citation type="submission" date="2021-04" db="EMBL/GenBank/DDBJ databases">
        <title>Brevibacillus composti FJAT-54423, complete genome.</title>
        <authorList>
            <person name="Tang R."/>
        </authorList>
    </citation>
    <scope>NUCLEOTIDE SEQUENCE</scope>
    <source>
        <strain evidence="2">FJAT-54424</strain>
    </source>
</reference>
<dbReference type="Pfam" id="PF14398">
    <property type="entry name" value="ATPgrasp_YheCD"/>
    <property type="match status" value="1"/>
</dbReference>
<dbReference type="AlphaFoldDB" id="A0A7T5EMT0"/>
<dbReference type="InterPro" id="IPR026838">
    <property type="entry name" value="YheC/D"/>
</dbReference>
<evidence type="ECO:0000313" key="4">
    <source>
        <dbReference type="Proteomes" id="UP000677234"/>
    </source>
</evidence>
<evidence type="ECO:0000313" key="3">
    <source>
        <dbReference type="Proteomes" id="UP000595847"/>
    </source>
</evidence>
<proteinExistence type="predicted"/>
<dbReference type="RefSeq" id="WP_198828969.1">
    <property type="nucleotide sequence ID" value="NZ_CP066308.1"/>
</dbReference>
<dbReference type="Gene3D" id="3.30.470.20">
    <property type="entry name" value="ATP-grasp fold, B domain"/>
    <property type="match status" value="1"/>
</dbReference>
<accession>A0A7T5EMT0</accession>